<sequence length="384" mass="40553">MEPLAVAALVAVLVCLASVFAVEWTLSVAIVEIIAGVLAGNLFGIRGAPWLDFLAQFGGVLLTLLAGAEVDPGLLKSKLRPSLVLGGASFLLPFLASTAFALYVAHWTTKASLIAGVALSTTSLAVVYAVLVETGLNATEVGKLLMAATFVTDIGTALALSLLFVQFSWTTAVFFAASAVIIVLAPRVLPPVFERYGARVIEPEIKLLFAILFGFMLLASLGKSHAVLPVFVLGLVLGPMFHRHRELQRKLRIVAFGAITPFFFLKGGMSVSLGALGPQFGLVMGFLAVKLAAKGVGVFPLARRHVPGAAAFTTLLMSTGLTFGTISSLYGLQAGIIDRVQFSMLLAVVIGSAVVPTVIAQRWFTPRLSPAEQEEVLAREEESM</sequence>
<dbReference type="Gene3D" id="1.20.1530.20">
    <property type="match status" value="1"/>
</dbReference>
<evidence type="ECO:0000256" key="6">
    <source>
        <dbReference type="ARBA" id="ARBA00023053"/>
    </source>
</evidence>
<evidence type="ECO:0000256" key="8">
    <source>
        <dbReference type="ARBA" id="ARBA00023136"/>
    </source>
</evidence>
<dbReference type="GO" id="GO:0006814">
    <property type="term" value="P:sodium ion transport"/>
    <property type="evidence" value="ECO:0007669"/>
    <property type="project" value="UniProtKB-KW"/>
</dbReference>
<evidence type="ECO:0000256" key="2">
    <source>
        <dbReference type="ARBA" id="ARBA00022448"/>
    </source>
</evidence>
<feature type="transmembrane region" description="Helical" evidence="10">
    <location>
        <begin position="144"/>
        <end position="165"/>
    </location>
</feature>
<evidence type="ECO:0000259" key="11">
    <source>
        <dbReference type="Pfam" id="PF00999"/>
    </source>
</evidence>
<keyword evidence="8 10" id="KW-0472">Membrane</keyword>
<dbReference type="PANTHER" id="PTHR43562">
    <property type="entry name" value="NAPA-TYPE SODIUM/HYDROGEN ANTIPORTER"/>
    <property type="match status" value="1"/>
</dbReference>
<dbReference type="PANTHER" id="PTHR43562:SF3">
    <property type="entry name" value="SODIUM ION_PROTON EXCHANGER (EUROFUNG)"/>
    <property type="match status" value="1"/>
</dbReference>
<keyword evidence="7" id="KW-0406">Ion transport</keyword>
<evidence type="ECO:0000313" key="13">
    <source>
        <dbReference type="Proteomes" id="UP000316609"/>
    </source>
</evidence>
<protein>
    <submittedName>
        <fullName evidence="12">Cation:proton antiporter</fullName>
    </submittedName>
</protein>
<dbReference type="Proteomes" id="UP000316609">
    <property type="component" value="Unassembled WGS sequence"/>
</dbReference>
<evidence type="ECO:0000256" key="3">
    <source>
        <dbReference type="ARBA" id="ARBA00022449"/>
    </source>
</evidence>
<accession>A0A538TJ65</accession>
<keyword evidence="4 10" id="KW-0812">Transmembrane</keyword>
<dbReference type="GO" id="GO:0015297">
    <property type="term" value="F:antiporter activity"/>
    <property type="evidence" value="ECO:0007669"/>
    <property type="project" value="UniProtKB-KW"/>
</dbReference>
<keyword evidence="2" id="KW-0813">Transport</keyword>
<dbReference type="InterPro" id="IPR006153">
    <property type="entry name" value="Cation/H_exchanger_TM"/>
</dbReference>
<dbReference type="GO" id="GO:0016020">
    <property type="term" value="C:membrane"/>
    <property type="evidence" value="ECO:0007669"/>
    <property type="project" value="UniProtKB-SubCell"/>
</dbReference>
<organism evidence="12 13">
    <name type="scientific">Eiseniibacteriota bacterium</name>
    <dbReference type="NCBI Taxonomy" id="2212470"/>
    <lineage>
        <taxon>Bacteria</taxon>
        <taxon>Candidatus Eiseniibacteriota</taxon>
    </lineage>
</organism>
<keyword evidence="5 10" id="KW-1133">Transmembrane helix</keyword>
<evidence type="ECO:0000256" key="10">
    <source>
        <dbReference type="SAM" id="Phobius"/>
    </source>
</evidence>
<feature type="transmembrane region" description="Helical" evidence="10">
    <location>
        <begin position="171"/>
        <end position="189"/>
    </location>
</feature>
<dbReference type="Pfam" id="PF00999">
    <property type="entry name" value="Na_H_Exchanger"/>
    <property type="match status" value="1"/>
</dbReference>
<dbReference type="EMBL" id="VBOY01000103">
    <property type="protein sequence ID" value="TMQ63669.1"/>
    <property type="molecule type" value="Genomic_DNA"/>
</dbReference>
<gene>
    <name evidence="12" type="ORF">E6K78_10315</name>
</gene>
<evidence type="ECO:0000256" key="9">
    <source>
        <dbReference type="ARBA" id="ARBA00023201"/>
    </source>
</evidence>
<feature type="transmembrane region" description="Helical" evidence="10">
    <location>
        <begin position="253"/>
        <end position="276"/>
    </location>
</feature>
<proteinExistence type="predicted"/>
<evidence type="ECO:0000256" key="7">
    <source>
        <dbReference type="ARBA" id="ARBA00023065"/>
    </source>
</evidence>
<keyword evidence="3" id="KW-0050">Antiport</keyword>
<evidence type="ECO:0000256" key="1">
    <source>
        <dbReference type="ARBA" id="ARBA00004141"/>
    </source>
</evidence>
<comment type="subcellular location">
    <subcellularLocation>
        <location evidence="1">Membrane</location>
        <topology evidence="1">Multi-pass membrane protein</topology>
    </subcellularLocation>
</comment>
<keyword evidence="6" id="KW-0915">Sodium</keyword>
<keyword evidence="9" id="KW-0739">Sodium transport</keyword>
<feature type="transmembrane region" description="Helical" evidence="10">
    <location>
        <begin position="225"/>
        <end position="241"/>
    </location>
</feature>
<feature type="transmembrane region" description="Helical" evidence="10">
    <location>
        <begin position="309"/>
        <end position="330"/>
    </location>
</feature>
<comment type="caution">
    <text evidence="12">The sequence shown here is derived from an EMBL/GenBank/DDBJ whole genome shotgun (WGS) entry which is preliminary data.</text>
</comment>
<feature type="transmembrane region" description="Helical" evidence="10">
    <location>
        <begin position="342"/>
        <end position="360"/>
    </location>
</feature>
<feature type="domain" description="Cation/H+ exchanger transmembrane" evidence="11">
    <location>
        <begin position="13"/>
        <end position="359"/>
    </location>
</feature>
<feature type="transmembrane region" description="Helical" evidence="10">
    <location>
        <begin position="111"/>
        <end position="132"/>
    </location>
</feature>
<reference evidence="12 13" key="1">
    <citation type="journal article" date="2019" name="Nat. Microbiol.">
        <title>Mediterranean grassland soil C-N compound turnover is dependent on rainfall and depth, and is mediated by genomically divergent microorganisms.</title>
        <authorList>
            <person name="Diamond S."/>
            <person name="Andeer P.F."/>
            <person name="Li Z."/>
            <person name="Crits-Christoph A."/>
            <person name="Burstein D."/>
            <person name="Anantharaman K."/>
            <person name="Lane K.R."/>
            <person name="Thomas B.C."/>
            <person name="Pan C."/>
            <person name="Northen T.R."/>
            <person name="Banfield J.F."/>
        </authorList>
    </citation>
    <scope>NUCLEOTIDE SEQUENCE [LARGE SCALE GENOMIC DNA]</scope>
    <source>
        <strain evidence="12">WS_8</strain>
    </source>
</reference>
<dbReference type="GO" id="GO:1902600">
    <property type="term" value="P:proton transmembrane transport"/>
    <property type="evidence" value="ECO:0007669"/>
    <property type="project" value="InterPro"/>
</dbReference>
<name>A0A538TJ65_UNCEI</name>
<feature type="transmembrane region" description="Helical" evidence="10">
    <location>
        <begin position="82"/>
        <end position="105"/>
    </location>
</feature>
<evidence type="ECO:0000313" key="12">
    <source>
        <dbReference type="EMBL" id="TMQ63669.1"/>
    </source>
</evidence>
<evidence type="ECO:0000256" key="4">
    <source>
        <dbReference type="ARBA" id="ARBA00022692"/>
    </source>
</evidence>
<dbReference type="AlphaFoldDB" id="A0A538TJ65"/>
<feature type="transmembrane region" description="Helical" evidence="10">
    <location>
        <begin position="282"/>
        <end position="302"/>
    </location>
</feature>
<evidence type="ECO:0000256" key="5">
    <source>
        <dbReference type="ARBA" id="ARBA00022989"/>
    </source>
</evidence>
<dbReference type="InterPro" id="IPR038770">
    <property type="entry name" value="Na+/solute_symporter_sf"/>
</dbReference>